<dbReference type="InterPro" id="IPR042115">
    <property type="entry name" value="PriA_3primeBD_sf"/>
</dbReference>
<evidence type="ECO:0000256" key="4">
    <source>
        <dbReference type="SAM" id="MobiDB-lite"/>
    </source>
</evidence>
<dbReference type="InterPro" id="IPR041222">
    <property type="entry name" value="PriA_3primeBD"/>
</dbReference>
<evidence type="ECO:0000256" key="1">
    <source>
        <dbReference type="ARBA" id="ARBA00022741"/>
    </source>
</evidence>
<dbReference type="PANTHER" id="PTHR30580">
    <property type="entry name" value="PRIMOSOMAL PROTEIN N"/>
    <property type="match status" value="1"/>
</dbReference>
<dbReference type="EMBL" id="QXGM01000002">
    <property type="protein sequence ID" value="RSX54753.1"/>
    <property type="molecule type" value="Genomic_DNA"/>
</dbReference>
<protein>
    <submittedName>
        <fullName evidence="6">Primosomal protein</fullName>
    </submittedName>
</protein>
<dbReference type="GO" id="GO:0043138">
    <property type="term" value="F:3'-5' DNA helicase activity"/>
    <property type="evidence" value="ECO:0007669"/>
    <property type="project" value="TreeGrafter"/>
</dbReference>
<evidence type="ECO:0000259" key="5">
    <source>
        <dbReference type="Pfam" id="PF17764"/>
    </source>
</evidence>
<comment type="caution">
    <text evidence="6">The sequence shown here is derived from an EMBL/GenBank/DDBJ whole genome shotgun (WGS) entry which is preliminary data.</text>
</comment>
<dbReference type="GO" id="GO:0006302">
    <property type="term" value="P:double-strand break repair"/>
    <property type="evidence" value="ECO:0007669"/>
    <property type="project" value="TreeGrafter"/>
</dbReference>
<feature type="compositionally biased region" description="Acidic residues" evidence="4">
    <location>
        <begin position="290"/>
        <end position="304"/>
    </location>
</feature>
<dbReference type="RefSeq" id="WP_125963457.1">
    <property type="nucleotide sequence ID" value="NZ_QXGM01000002.1"/>
</dbReference>
<dbReference type="Gene3D" id="3.40.1440.60">
    <property type="entry name" value="PriA, 3(prime) DNA-binding domain"/>
    <property type="match status" value="1"/>
</dbReference>
<dbReference type="Proteomes" id="UP000287609">
    <property type="component" value="Unassembled WGS sequence"/>
</dbReference>
<feature type="domain" description="Primosomal protein N' 3' DNA-binding" evidence="5">
    <location>
        <begin position="34"/>
        <end position="132"/>
    </location>
</feature>
<keyword evidence="3" id="KW-0238">DNA-binding</keyword>
<feature type="region of interest" description="Disordered" evidence="4">
    <location>
        <begin position="283"/>
        <end position="308"/>
    </location>
</feature>
<dbReference type="Gene3D" id="3.40.50.300">
    <property type="entry name" value="P-loop containing nucleotide triphosphate hydrolases"/>
    <property type="match status" value="1"/>
</dbReference>
<dbReference type="InterPro" id="IPR027417">
    <property type="entry name" value="P-loop_NTPase"/>
</dbReference>
<keyword evidence="7" id="KW-1185">Reference proteome</keyword>
<dbReference type="GO" id="GO:0003677">
    <property type="term" value="F:DNA binding"/>
    <property type="evidence" value="ECO:0007669"/>
    <property type="project" value="UniProtKB-KW"/>
</dbReference>
<dbReference type="GO" id="GO:0006310">
    <property type="term" value="P:DNA recombination"/>
    <property type="evidence" value="ECO:0007669"/>
    <property type="project" value="TreeGrafter"/>
</dbReference>
<evidence type="ECO:0000313" key="7">
    <source>
        <dbReference type="Proteomes" id="UP000287609"/>
    </source>
</evidence>
<dbReference type="OrthoDB" id="3177118at2"/>
<dbReference type="AlphaFoldDB" id="A0A430FPJ6"/>
<accession>A0A430FPJ6</accession>
<proteinExistence type="predicted"/>
<keyword evidence="1" id="KW-0547">Nucleotide-binding</keyword>
<organism evidence="6 7">
    <name type="scientific">Bifidobacterium dolichotidis</name>
    <dbReference type="NCBI Taxonomy" id="2306976"/>
    <lineage>
        <taxon>Bacteria</taxon>
        <taxon>Bacillati</taxon>
        <taxon>Actinomycetota</taxon>
        <taxon>Actinomycetes</taxon>
        <taxon>Bifidobacteriales</taxon>
        <taxon>Bifidobacteriaceae</taxon>
        <taxon>Bifidobacterium</taxon>
    </lineage>
</organism>
<name>A0A430FPJ6_9BIFI</name>
<dbReference type="GO" id="GO:0006270">
    <property type="term" value="P:DNA replication initiation"/>
    <property type="evidence" value="ECO:0007669"/>
    <property type="project" value="TreeGrafter"/>
</dbReference>
<evidence type="ECO:0000313" key="6">
    <source>
        <dbReference type="EMBL" id="RSX54753.1"/>
    </source>
</evidence>
<dbReference type="GO" id="GO:0005524">
    <property type="term" value="F:ATP binding"/>
    <property type="evidence" value="ECO:0007669"/>
    <property type="project" value="UniProtKB-KW"/>
</dbReference>
<reference evidence="6 7" key="1">
    <citation type="submission" date="2018-09" db="EMBL/GenBank/DDBJ databases">
        <title>Characterization of the phylogenetic diversity of five novel species belonging to the genus Bifidobacterium.</title>
        <authorList>
            <person name="Lugli G.A."/>
            <person name="Duranti S."/>
            <person name="Milani C."/>
        </authorList>
    </citation>
    <scope>NUCLEOTIDE SEQUENCE [LARGE SCALE GENOMIC DNA]</scope>
    <source>
        <strain evidence="6 7">2036B</strain>
    </source>
</reference>
<evidence type="ECO:0000256" key="3">
    <source>
        <dbReference type="ARBA" id="ARBA00023125"/>
    </source>
</evidence>
<gene>
    <name evidence="6" type="ORF">D2E26_0807</name>
</gene>
<evidence type="ECO:0000256" key="2">
    <source>
        <dbReference type="ARBA" id="ARBA00022840"/>
    </source>
</evidence>
<dbReference type="PANTHER" id="PTHR30580:SF0">
    <property type="entry name" value="PRIMOSOMAL PROTEIN N"/>
    <property type="match status" value="1"/>
</dbReference>
<dbReference type="Pfam" id="PF17764">
    <property type="entry name" value="PriA_3primeBD"/>
    <property type="match status" value="1"/>
</dbReference>
<sequence length="797" mass="86447">MSQLEQPALPGLAPRKRRSRARQRVAAEHLPIARVVLDVQATQLGQLFDYLVEERFAEAAQPGTLVRVRFGGQLVNAVVWERTQTSQTDFTSLRFIERVLSSAVLVPAQMRRDINAIADAFGGTCANIVRVAVAPRVAWVEQRLGPLIQRLSRFEQVHSSDFSDTAVAAASSLGPRVATVRRAITAYEEHREGRFDHMDELMHVLAHPEEAAAEPHEHAYIVDCAPGPFNWAQDIASMVAQAWQAGRSVVVVLPGQRETFDVLHACEQFGLQPFTPDALMQQTPATEQTSELDDAAADEAEADGSTEAQSSIACVGELGDVAMLTGTLSPAQRFASYLAVASGLTRIAIGTRGAMYAPVADDALFIMVDDIAYQNADGFMPYANARGVLRLRAHEHHGVFVCVAMARSALSQYETTADHAVAAGVSGFSEPIHPTEQARALAPRVHWLSREELTKLGDPSIGARVPYTAIEVLRKALETGPVLLSIPHDELTDTLSCATCLRQARCNRCQGPLEAVRNEAPRCRWCGEPASNWQCPECHGTRLRVIRVGAAGTVQQLQGLFPGVPLFVSNAKAPQGALQWVDNVPAIIVATVGSEPMVRGSRLSPGTYAASAVLDAWTSLYKLGIDARIEVLGQWMRVASLTAPASQGGTMFVIGQTDETIAESLEHWDSSLLAAAECEERSQAMLPPAISAATVWGRRDAVRTCLSNIGVLTGDWSVIQSAEGDIPAVLGPVGIAPEQTVNARELENMGDRVKAVVRVSHEHRAELAIRLRQEVARHMARREPGELRFQLDPKDLI</sequence>
<feature type="region of interest" description="Disordered" evidence="4">
    <location>
        <begin position="1"/>
        <end position="20"/>
    </location>
</feature>
<keyword evidence="2" id="KW-0067">ATP-binding</keyword>